<feature type="region of interest" description="Disordered" evidence="1">
    <location>
        <begin position="199"/>
        <end position="223"/>
    </location>
</feature>
<comment type="caution">
    <text evidence="2">The sequence shown here is derived from an EMBL/GenBank/DDBJ whole genome shotgun (WGS) entry which is preliminary data.</text>
</comment>
<accession>A0AAV5FKV4</accession>
<dbReference type="EMBL" id="BQKI01000088">
    <property type="protein sequence ID" value="GJN35422.1"/>
    <property type="molecule type" value="Genomic_DNA"/>
</dbReference>
<dbReference type="AlphaFoldDB" id="A0AAV5FKV4"/>
<protein>
    <submittedName>
        <fullName evidence="2">Uncharacterized protein</fullName>
    </submittedName>
</protein>
<dbReference type="PANTHER" id="PTHR46159:SF19">
    <property type="entry name" value="OS12G0605500 PROTEIN"/>
    <property type="match status" value="1"/>
</dbReference>
<dbReference type="PANTHER" id="PTHR46159">
    <property type="entry name" value="PROTEIN TESMIN/TSO1-LIKE CXC 2"/>
    <property type="match status" value="1"/>
</dbReference>
<reference evidence="2" key="2">
    <citation type="submission" date="2021-12" db="EMBL/GenBank/DDBJ databases">
        <title>Resequencing data analysis of finger millet.</title>
        <authorList>
            <person name="Hatakeyama M."/>
            <person name="Aluri S."/>
            <person name="Balachadran M.T."/>
            <person name="Sivarajan S.R."/>
            <person name="Poveda L."/>
            <person name="Shimizu-Inatsugi R."/>
            <person name="Schlapbach R."/>
            <person name="Sreeman S.M."/>
            <person name="Shimizu K.K."/>
        </authorList>
    </citation>
    <scope>NUCLEOTIDE SEQUENCE</scope>
</reference>
<feature type="region of interest" description="Disordered" evidence="1">
    <location>
        <begin position="459"/>
        <end position="489"/>
    </location>
</feature>
<sequence>MDTPDRPRAGAGAGFEKTDNLYDGLALFLITFYCMQDSPVFNFINNLSPIPAPKPSDTTHNVQLFKSSDLAPVSSIFASPHVHLTKEPKLLIRDDSVQLPQESHSPNSVRTRAGTSSSFRFIRCRDIVSENRTITCNLNEACIESSGNTTICTTELDQSTQNSNGSVETDKNQCADGETDLNISQECQDLEAIILDQSDPDKMNSSHSGKDVHENHLSEQNEDRLPTYNDDYMITHEPNGSMLTLAVPFVAETQSANDNANSCKSLPNENSGGYYIQASAHEPHNYWAGPVEGVAGGKSTPEMLPDALQSHLMPNDQACNKLNEPTDYMPTEKNVLVLLLWQALPQHLRGMRRRSLFNEKAGTTSKGVNKTSDRHVANAITPKCKTNSSNNLKPLRTPPCALPGIGLHLNALAAMPKEKLTPQDTQLTLNQCSNLPCHVGFSPPPYEQSIINDEFVQTTNASAEDSSQGSPKKKRHKVDNGDGTSCKKCSCKKSKCLKL</sequence>
<dbReference type="Proteomes" id="UP001054889">
    <property type="component" value="Unassembled WGS sequence"/>
</dbReference>
<feature type="compositionally biased region" description="Polar residues" evidence="1">
    <location>
        <begin position="459"/>
        <end position="470"/>
    </location>
</feature>
<gene>
    <name evidence="2" type="primary">gb24198</name>
    <name evidence="2" type="ORF">PR202_gb24198</name>
</gene>
<dbReference type="InterPro" id="IPR044522">
    <property type="entry name" value="TSO1-like"/>
</dbReference>
<evidence type="ECO:0000313" key="3">
    <source>
        <dbReference type="Proteomes" id="UP001054889"/>
    </source>
</evidence>
<name>A0AAV5FKV4_ELECO</name>
<evidence type="ECO:0000313" key="2">
    <source>
        <dbReference type="EMBL" id="GJN35422.1"/>
    </source>
</evidence>
<dbReference type="GO" id="GO:0003700">
    <property type="term" value="F:DNA-binding transcription factor activity"/>
    <property type="evidence" value="ECO:0007669"/>
    <property type="project" value="InterPro"/>
</dbReference>
<reference evidence="2" key="1">
    <citation type="journal article" date="2018" name="DNA Res.">
        <title>Multiple hybrid de novo genome assembly of finger millet, an orphan allotetraploid crop.</title>
        <authorList>
            <person name="Hatakeyama M."/>
            <person name="Aluri S."/>
            <person name="Balachadran M.T."/>
            <person name="Sivarajan S.R."/>
            <person name="Patrignani A."/>
            <person name="Gruter S."/>
            <person name="Poveda L."/>
            <person name="Shimizu-Inatsugi R."/>
            <person name="Baeten J."/>
            <person name="Francoijs K.J."/>
            <person name="Nataraja K.N."/>
            <person name="Reddy Y.A.N."/>
            <person name="Phadnis S."/>
            <person name="Ravikumar R.L."/>
            <person name="Schlapbach R."/>
            <person name="Sreeman S.M."/>
            <person name="Shimizu K.K."/>
        </authorList>
    </citation>
    <scope>NUCLEOTIDE SEQUENCE</scope>
</reference>
<evidence type="ECO:0000256" key="1">
    <source>
        <dbReference type="SAM" id="MobiDB-lite"/>
    </source>
</evidence>
<keyword evidence="3" id="KW-1185">Reference proteome</keyword>
<organism evidence="2 3">
    <name type="scientific">Eleusine coracana subsp. coracana</name>
    <dbReference type="NCBI Taxonomy" id="191504"/>
    <lineage>
        <taxon>Eukaryota</taxon>
        <taxon>Viridiplantae</taxon>
        <taxon>Streptophyta</taxon>
        <taxon>Embryophyta</taxon>
        <taxon>Tracheophyta</taxon>
        <taxon>Spermatophyta</taxon>
        <taxon>Magnoliopsida</taxon>
        <taxon>Liliopsida</taxon>
        <taxon>Poales</taxon>
        <taxon>Poaceae</taxon>
        <taxon>PACMAD clade</taxon>
        <taxon>Chloridoideae</taxon>
        <taxon>Cynodonteae</taxon>
        <taxon>Eleusininae</taxon>
        <taxon>Eleusine</taxon>
    </lineage>
</organism>
<proteinExistence type="predicted"/>